<evidence type="ECO:0000259" key="2">
    <source>
        <dbReference type="Pfam" id="PF07853"/>
    </source>
</evidence>
<comment type="caution">
    <text evidence="3">The sequence shown here is derived from an EMBL/GenBank/DDBJ whole genome shotgun (WGS) entry which is preliminary data.</text>
</comment>
<feature type="transmembrane region" description="Helical" evidence="1">
    <location>
        <begin position="48"/>
        <end position="67"/>
    </location>
</feature>
<feature type="transmembrane region" description="Helical" evidence="1">
    <location>
        <begin position="113"/>
        <end position="134"/>
    </location>
</feature>
<dbReference type="AlphaFoldDB" id="A0A4R2RBQ0"/>
<feature type="transmembrane region" description="Helical" evidence="1">
    <location>
        <begin position="88"/>
        <end position="107"/>
    </location>
</feature>
<gene>
    <name evidence="3" type="ORF">EDD73_1418</name>
</gene>
<evidence type="ECO:0000313" key="3">
    <source>
        <dbReference type="EMBL" id="TCP60193.1"/>
    </source>
</evidence>
<protein>
    <submittedName>
        <fullName evidence="3">Putative membrane protein</fullName>
    </submittedName>
</protein>
<evidence type="ECO:0000256" key="1">
    <source>
        <dbReference type="SAM" id="Phobius"/>
    </source>
</evidence>
<accession>A0A4R2RBQ0</accession>
<evidence type="ECO:0000313" key="4">
    <source>
        <dbReference type="Proteomes" id="UP000294813"/>
    </source>
</evidence>
<dbReference type="PIRSF" id="PIRSF038959">
    <property type="entry name" value="SdpI"/>
    <property type="match status" value="1"/>
</dbReference>
<feature type="domain" description="DUF1648" evidence="2">
    <location>
        <begin position="13"/>
        <end position="59"/>
    </location>
</feature>
<dbReference type="Pfam" id="PF07853">
    <property type="entry name" value="DUF1648"/>
    <property type="match status" value="1"/>
</dbReference>
<keyword evidence="4" id="KW-1185">Reference proteome</keyword>
<dbReference type="EMBL" id="SLXT01000041">
    <property type="protein sequence ID" value="TCP60193.1"/>
    <property type="molecule type" value="Genomic_DNA"/>
</dbReference>
<keyword evidence="1" id="KW-0472">Membrane</keyword>
<dbReference type="Pfam" id="PF13630">
    <property type="entry name" value="SdpI"/>
    <property type="match status" value="1"/>
</dbReference>
<dbReference type="PANTHER" id="PTHR37810">
    <property type="entry name" value="IMMUNITY PROTEIN SDPI"/>
    <property type="match status" value="1"/>
</dbReference>
<dbReference type="PANTHER" id="PTHR37810:SF5">
    <property type="entry name" value="IMMUNITY PROTEIN SDPI"/>
    <property type="match status" value="1"/>
</dbReference>
<dbReference type="Proteomes" id="UP000294813">
    <property type="component" value="Unassembled WGS sequence"/>
</dbReference>
<reference evidence="3 4" key="1">
    <citation type="submission" date="2019-03" db="EMBL/GenBank/DDBJ databases">
        <title>Genomic Encyclopedia of Type Strains, Phase IV (KMG-IV): sequencing the most valuable type-strain genomes for metagenomic binning, comparative biology and taxonomic classification.</title>
        <authorList>
            <person name="Goeker M."/>
        </authorList>
    </citation>
    <scope>NUCLEOTIDE SEQUENCE [LARGE SCALE GENOMIC DNA]</scope>
    <source>
        <strain evidence="3 4">DSM 11170</strain>
    </source>
</reference>
<dbReference type="RefSeq" id="WP_165876534.1">
    <property type="nucleotide sequence ID" value="NZ_JAOQNU010000042.1"/>
</dbReference>
<dbReference type="InterPro" id="IPR012867">
    <property type="entry name" value="DUF1648"/>
</dbReference>
<dbReference type="InterPro" id="IPR026272">
    <property type="entry name" value="SdpI"/>
</dbReference>
<keyword evidence="1" id="KW-1133">Transmembrane helix</keyword>
<dbReference type="GO" id="GO:0009636">
    <property type="term" value="P:response to toxic substance"/>
    <property type="evidence" value="ECO:0007669"/>
    <property type="project" value="TreeGrafter"/>
</dbReference>
<dbReference type="InterPro" id="IPR025962">
    <property type="entry name" value="SdpI/YhfL"/>
</dbReference>
<organism evidence="3 4">
    <name type="scientific">Heliophilum fasciatum</name>
    <dbReference type="NCBI Taxonomy" id="35700"/>
    <lineage>
        <taxon>Bacteria</taxon>
        <taxon>Bacillati</taxon>
        <taxon>Bacillota</taxon>
        <taxon>Clostridia</taxon>
        <taxon>Eubacteriales</taxon>
        <taxon>Heliobacteriaceae</taxon>
        <taxon>Heliophilum</taxon>
    </lineage>
</organism>
<proteinExistence type="predicted"/>
<name>A0A4R2RBQ0_9FIRM</name>
<feature type="transmembrane region" description="Helical" evidence="1">
    <location>
        <begin position="192"/>
        <end position="210"/>
    </location>
</feature>
<sequence>MRKYGVFTLQLVLWVLSVLVSVIAYPKLPAQVPVHWNLAGEVDRMGSPLEALSIGPIVTLLLILLSRGFSRMDPLKDNYAKFTGASEIIITSVVFFFFGIQMAMIAAGLGYPIAMAQIVPGAVGLLFLVIGVVLPKVQPNHFMGYRLPWTIDDPEVWAKTHRVGGQAFVFGGLGMLVIGVAGPQLLGGWSTALLLLLIAVIVVVPTIYAWRIAGKKRTF</sequence>
<feature type="transmembrane region" description="Helical" evidence="1">
    <location>
        <begin position="167"/>
        <end position="186"/>
    </location>
</feature>
<keyword evidence="1" id="KW-0812">Transmembrane</keyword>